<keyword evidence="3" id="KW-1185">Reference proteome</keyword>
<accession>A0A8J5VWF9</accession>
<organism evidence="2 3">
    <name type="scientific">Zizania palustris</name>
    <name type="common">Northern wild rice</name>
    <dbReference type="NCBI Taxonomy" id="103762"/>
    <lineage>
        <taxon>Eukaryota</taxon>
        <taxon>Viridiplantae</taxon>
        <taxon>Streptophyta</taxon>
        <taxon>Embryophyta</taxon>
        <taxon>Tracheophyta</taxon>
        <taxon>Spermatophyta</taxon>
        <taxon>Magnoliopsida</taxon>
        <taxon>Liliopsida</taxon>
        <taxon>Poales</taxon>
        <taxon>Poaceae</taxon>
        <taxon>BOP clade</taxon>
        <taxon>Oryzoideae</taxon>
        <taxon>Oryzeae</taxon>
        <taxon>Zizaniinae</taxon>
        <taxon>Zizania</taxon>
    </lineage>
</organism>
<feature type="compositionally biased region" description="Polar residues" evidence="1">
    <location>
        <begin position="7"/>
        <end position="23"/>
    </location>
</feature>
<protein>
    <submittedName>
        <fullName evidence="2">Uncharacterized protein</fullName>
    </submittedName>
</protein>
<reference evidence="2" key="1">
    <citation type="journal article" date="2021" name="bioRxiv">
        <title>Whole Genome Assembly and Annotation of Northern Wild Rice, Zizania palustris L., Supports a Whole Genome Duplication in the Zizania Genus.</title>
        <authorList>
            <person name="Haas M."/>
            <person name="Kono T."/>
            <person name="Macchietto M."/>
            <person name="Millas R."/>
            <person name="McGilp L."/>
            <person name="Shao M."/>
            <person name="Duquette J."/>
            <person name="Hirsch C.N."/>
            <person name="Kimball J."/>
        </authorList>
    </citation>
    <scope>NUCLEOTIDE SEQUENCE</scope>
    <source>
        <tissue evidence="2">Fresh leaf tissue</tissue>
    </source>
</reference>
<dbReference type="Proteomes" id="UP000729402">
    <property type="component" value="Unassembled WGS sequence"/>
</dbReference>
<gene>
    <name evidence="2" type="ORF">GUJ93_ZPchr0002g23202</name>
</gene>
<feature type="region of interest" description="Disordered" evidence="1">
    <location>
        <begin position="1"/>
        <end position="139"/>
    </location>
</feature>
<reference evidence="2" key="2">
    <citation type="submission" date="2021-02" db="EMBL/GenBank/DDBJ databases">
        <authorList>
            <person name="Kimball J.A."/>
            <person name="Haas M.W."/>
            <person name="Macchietto M."/>
            <person name="Kono T."/>
            <person name="Duquette J."/>
            <person name="Shao M."/>
        </authorList>
    </citation>
    <scope>NUCLEOTIDE SEQUENCE</scope>
    <source>
        <tissue evidence="2">Fresh leaf tissue</tissue>
    </source>
</reference>
<comment type="caution">
    <text evidence="2">The sequence shown here is derived from an EMBL/GenBank/DDBJ whole genome shotgun (WGS) entry which is preliminary data.</text>
</comment>
<feature type="compositionally biased region" description="Basic residues" evidence="1">
    <location>
        <begin position="84"/>
        <end position="94"/>
    </location>
</feature>
<dbReference type="AlphaFoldDB" id="A0A8J5VWF9"/>
<dbReference type="EMBL" id="JAAALK010000287">
    <property type="protein sequence ID" value="KAG8059899.1"/>
    <property type="molecule type" value="Genomic_DNA"/>
</dbReference>
<evidence type="ECO:0000256" key="1">
    <source>
        <dbReference type="SAM" id="MobiDB-lite"/>
    </source>
</evidence>
<name>A0A8J5VWF9_ZIZPA</name>
<evidence type="ECO:0000313" key="2">
    <source>
        <dbReference type="EMBL" id="KAG8059899.1"/>
    </source>
</evidence>
<sequence length="164" mass="17766">MPDSKNYKNSIRSVNHRLTSNQLADGRPTDARNAPRRADAHTRAAPLASWPPRHLASRARSPPRPLADCVRAPPRPLASLASRPHTRRLGSRPVRHVDRWEPSRSRGGGARGGRGRRGGARALGRVGAGRRGGAWQAGRGVAGAWRGAFRLSRGANRPTKWPVG</sequence>
<evidence type="ECO:0000313" key="3">
    <source>
        <dbReference type="Proteomes" id="UP000729402"/>
    </source>
</evidence>
<proteinExistence type="predicted"/>
<feature type="compositionally biased region" description="Basic and acidic residues" evidence="1">
    <location>
        <begin position="95"/>
        <end position="104"/>
    </location>
</feature>